<feature type="transmembrane region" description="Helical" evidence="2">
    <location>
        <begin position="415"/>
        <end position="439"/>
    </location>
</feature>
<reference evidence="4" key="1">
    <citation type="journal article" date="2021" name="Proc. Natl. Acad. Sci. U.S.A.">
        <title>Three genomes in the algal genus Volvox reveal the fate of a haploid sex-determining region after a transition to homothallism.</title>
        <authorList>
            <person name="Yamamoto K."/>
            <person name="Hamaji T."/>
            <person name="Kawai-Toyooka H."/>
            <person name="Matsuzaki R."/>
            <person name="Takahashi F."/>
            <person name="Nishimura Y."/>
            <person name="Kawachi M."/>
            <person name="Noguchi H."/>
            <person name="Minakuchi Y."/>
            <person name="Umen J.G."/>
            <person name="Toyoda A."/>
            <person name="Nozaki H."/>
        </authorList>
    </citation>
    <scope>NUCLEOTIDE SEQUENCE</scope>
    <source>
        <strain evidence="4">NIES-3780</strain>
    </source>
</reference>
<keyword evidence="2" id="KW-0812">Transmembrane</keyword>
<evidence type="ECO:0000256" key="2">
    <source>
        <dbReference type="SAM" id="Phobius"/>
    </source>
</evidence>
<dbReference type="EMBL" id="BNCO01000003">
    <property type="protein sequence ID" value="GIL45651.1"/>
    <property type="molecule type" value="Genomic_DNA"/>
</dbReference>
<proteinExistence type="predicted"/>
<organism evidence="4 5">
    <name type="scientific">Volvox africanus</name>
    <dbReference type="NCBI Taxonomy" id="51714"/>
    <lineage>
        <taxon>Eukaryota</taxon>
        <taxon>Viridiplantae</taxon>
        <taxon>Chlorophyta</taxon>
        <taxon>core chlorophytes</taxon>
        <taxon>Chlorophyceae</taxon>
        <taxon>CS clade</taxon>
        <taxon>Chlamydomonadales</taxon>
        <taxon>Volvocaceae</taxon>
        <taxon>Volvox</taxon>
    </lineage>
</organism>
<dbReference type="Pfam" id="PF05024">
    <property type="entry name" value="Gpi1"/>
    <property type="match status" value="1"/>
</dbReference>
<keyword evidence="2" id="KW-1133">Transmembrane helix</keyword>
<dbReference type="AlphaFoldDB" id="A0A8J4ASC5"/>
<accession>A0A8J4ASC5</accession>
<evidence type="ECO:0000313" key="4">
    <source>
        <dbReference type="EMBL" id="GIL45651.1"/>
    </source>
</evidence>
<evidence type="ECO:0000313" key="5">
    <source>
        <dbReference type="Proteomes" id="UP000747399"/>
    </source>
</evidence>
<feature type="region of interest" description="Disordered" evidence="1">
    <location>
        <begin position="344"/>
        <end position="397"/>
    </location>
</feature>
<dbReference type="Proteomes" id="UP000747399">
    <property type="component" value="Unassembled WGS sequence"/>
</dbReference>
<name>A0A8J4ASC5_9CHLO</name>
<dbReference type="InterPro" id="IPR007720">
    <property type="entry name" value="PigQ/GPI1"/>
</dbReference>
<comment type="caution">
    <text evidence="4">The sequence shown here is derived from an EMBL/GenBank/DDBJ whole genome shotgun (WGS) entry which is preliminary data.</text>
</comment>
<dbReference type="GO" id="GO:0016020">
    <property type="term" value="C:membrane"/>
    <property type="evidence" value="ECO:0007669"/>
    <property type="project" value="InterPro"/>
</dbReference>
<evidence type="ECO:0000256" key="3">
    <source>
        <dbReference type="SAM" id="SignalP"/>
    </source>
</evidence>
<feature type="signal peptide" evidence="3">
    <location>
        <begin position="1"/>
        <end position="22"/>
    </location>
</feature>
<feature type="compositionally biased region" description="Polar residues" evidence="1">
    <location>
        <begin position="385"/>
        <end position="397"/>
    </location>
</feature>
<feature type="compositionally biased region" description="Polar residues" evidence="1">
    <location>
        <begin position="344"/>
        <end position="353"/>
    </location>
</feature>
<dbReference type="GO" id="GO:0006506">
    <property type="term" value="P:GPI anchor biosynthetic process"/>
    <property type="evidence" value="ECO:0007669"/>
    <property type="project" value="InterPro"/>
</dbReference>
<keyword evidence="2" id="KW-0472">Membrane</keyword>
<feature type="chain" id="PRO_5035158035" evidence="3">
    <location>
        <begin position="23"/>
        <end position="517"/>
    </location>
</feature>
<evidence type="ECO:0000256" key="1">
    <source>
        <dbReference type="SAM" id="MobiDB-lite"/>
    </source>
</evidence>
<protein>
    <submittedName>
        <fullName evidence="4">Uncharacterized protein</fullName>
    </submittedName>
</protein>
<keyword evidence="3" id="KW-0732">Signal</keyword>
<sequence>MPQVHVMRLFLALGWQVPTLPSSAIHKEVVTDAYCRPHSQGLDVYLRASSRHASPPAPLGPTEFRAHVVWYPALHCGVATRGGPPGTQCYDRPSVPEVTLFGLQNVAWKGGRCTSVPTSAVVEPAPGEPLQLQVFLYDQQSWWQVAQTEADGRLIEPDVKTTITAPPARLPDPLPLRLALRPCGNPDLRGPRWGTELASVPPAASMATAGGKGPPAVTSTAASKLLALEAAALPPAPLQRAPVPVSPLRVRPLEAVRRAAESAIQYSVTVRHAQHIMACISALYDMYGRDLGSRNGPAADQWILTARRCSWGSSIPHHITNYQAVAAAELAGWSSKDRHEVMTATASATSKLQAQLRHPRGHAKKRDAEHDKRVGKGGGGGRRSPTATGSVVSGATGGLNSSPPPFLLLRGRTALAVHIQMLSLLLQLLLGPIVAMAVWRQRKVLMSAAEQVTASTENLLREQYDWLMTATPAGVKLHAELCALLGTVAHFILWLTAAAGRWGWPWCGAAVVGLLAA</sequence>
<gene>
    <name evidence="4" type="ORF">Vafri_2860</name>
</gene>
<keyword evidence="5" id="KW-1185">Reference proteome</keyword>
<feature type="non-terminal residue" evidence="4">
    <location>
        <position position="517"/>
    </location>
</feature>